<organism evidence="2 3">
    <name type="scientific">Tepidimonas thermarum</name>
    <dbReference type="NCBI Taxonomy" id="335431"/>
    <lineage>
        <taxon>Bacteria</taxon>
        <taxon>Pseudomonadati</taxon>
        <taxon>Pseudomonadota</taxon>
        <taxon>Betaproteobacteria</taxon>
        <taxon>Burkholderiales</taxon>
        <taxon>Tepidimonas</taxon>
    </lineage>
</organism>
<evidence type="ECO:0000259" key="1">
    <source>
        <dbReference type="Pfam" id="PF08241"/>
    </source>
</evidence>
<sequence>MHESSFRRMQAFRDTHLANRQAERLRVIDIGSQDVNGSYRPLFDHSAWEYVGADMAAGRNVDVVLRNPYDWRELPSRSADVVVSGQAFEHIEYFWITALEVARVLRPGGICCLIVPSAGPEHRYPVDCWRFYPDGLRAIARFAGLDVLQADTDWTGTGGEGGDMWHDSVLVACKPDTFSWRHEMRRQLLSWAVKRLAPA</sequence>
<comment type="caution">
    <text evidence="2">The sequence shown here is derived from an EMBL/GenBank/DDBJ whole genome shotgun (WGS) entry which is preliminary data.</text>
</comment>
<dbReference type="AlphaFoldDB" id="A0A554WYV4"/>
<gene>
    <name evidence="2" type="ORF">Tther_01880</name>
</gene>
<keyword evidence="2" id="KW-0489">Methyltransferase</keyword>
<keyword evidence="3" id="KW-1185">Reference proteome</keyword>
<reference evidence="2 3" key="1">
    <citation type="submission" date="2019-07" db="EMBL/GenBank/DDBJ databases">
        <title>Tepidimonas thermarum AA-1 draft genome.</title>
        <authorList>
            <person name="Da Costa M.S."/>
            <person name="Froufe H.J.C."/>
            <person name="Egas C."/>
            <person name="Albuquerque L."/>
        </authorList>
    </citation>
    <scope>NUCLEOTIDE SEQUENCE [LARGE SCALE GENOMIC DNA]</scope>
    <source>
        <strain evidence="2 3">AA-1</strain>
    </source>
</reference>
<evidence type="ECO:0000313" key="2">
    <source>
        <dbReference type="EMBL" id="TSE28754.1"/>
    </source>
</evidence>
<dbReference type="Pfam" id="PF08241">
    <property type="entry name" value="Methyltransf_11"/>
    <property type="match status" value="1"/>
</dbReference>
<dbReference type="SUPFAM" id="SSF53335">
    <property type="entry name" value="S-adenosyl-L-methionine-dependent methyltransferases"/>
    <property type="match status" value="1"/>
</dbReference>
<accession>A0A554WYV4</accession>
<dbReference type="CDD" id="cd02440">
    <property type="entry name" value="AdoMet_MTases"/>
    <property type="match status" value="1"/>
</dbReference>
<dbReference type="Proteomes" id="UP000318542">
    <property type="component" value="Unassembled WGS sequence"/>
</dbReference>
<dbReference type="Gene3D" id="3.40.50.150">
    <property type="entry name" value="Vaccinia Virus protein VP39"/>
    <property type="match status" value="1"/>
</dbReference>
<dbReference type="EMBL" id="VJOL01000038">
    <property type="protein sequence ID" value="TSE28754.1"/>
    <property type="molecule type" value="Genomic_DNA"/>
</dbReference>
<evidence type="ECO:0000313" key="3">
    <source>
        <dbReference type="Proteomes" id="UP000318542"/>
    </source>
</evidence>
<dbReference type="InterPro" id="IPR029063">
    <property type="entry name" value="SAM-dependent_MTases_sf"/>
</dbReference>
<keyword evidence="2" id="KW-0808">Transferase</keyword>
<dbReference type="InterPro" id="IPR013216">
    <property type="entry name" value="Methyltransf_11"/>
</dbReference>
<dbReference type="RefSeq" id="WP_246098982.1">
    <property type="nucleotide sequence ID" value="NZ_VJOL01000038.1"/>
</dbReference>
<proteinExistence type="predicted"/>
<name>A0A554WYV4_9BURK</name>
<feature type="domain" description="Methyltransferase type 11" evidence="1">
    <location>
        <begin position="61"/>
        <end position="112"/>
    </location>
</feature>
<dbReference type="GO" id="GO:0008757">
    <property type="term" value="F:S-adenosylmethionine-dependent methyltransferase activity"/>
    <property type="evidence" value="ECO:0007669"/>
    <property type="project" value="InterPro"/>
</dbReference>
<protein>
    <submittedName>
        <fullName evidence="2">Methyltransferase domain protein</fullName>
    </submittedName>
</protein>
<dbReference type="GO" id="GO:0032259">
    <property type="term" value="P:methylation"/>
    <property type="evidence" value="ECO:0007669"/>
    <property type="project" value="UniProtKB-KW"/>
</dbReference>